<proteinExistence type="predicted"/>
<comment type="caution">
    <text evidence="1">The sequence shown here is derived from an EMBL/GenBank/DDBJ whole genome shotgun (WGS) entry which is preliminary data.</text>
</comment>
<evidence type="ECO:0000313" key="1">
    <source>
        <dbReference type="EMBL" id="KAF8791089.1"/>
    </source>
</evidence>
<dbReference type="Proteomes" id="UP000807504">
    <property type="component" value="Unassembled WGS sequence"/>
</dbReference>
<dbReference type="AlphaFoldDB" id="A0A8T0FND5"/>
<keyword evidence="2" id="KW-1185">Reference proteome</keyword>
<dbReference type="EMBL" id="JABXBU010000011">
    <property type="protein sequence ID" value="KAF8791089.1"/>
    <property type="molecule type" value="Genomic_DNA"/>
</dbReference>
<organism evidence="1 2">
    <name type="scientific">Argiope bruennichi</name>
    <name type="common">Wasp spider</name>
    <name type="synonym">Aranea bruennichi</name>
    <dbReference type="NCBI Taxonomy" id="94029"/>
    <lineage>
        <taxon>Eukaryota</taxon>
        <taxon>Metazoa</taxon>
        <taxon>Ecdysozoa</taxon>
        <taxon>Arthropoda</taxon>
        <taxon>Chelicerata</taxon>
        <taxon>Arachnida</taxon>
        <taxon>Araneae</taxon>
        <taxon>Araneomorphae</taxon>
        <taxon>Entelegynae</taxon>
        <taxon>Araneoidea</taxon>
        <taxon>Araneidae</taxon>
        <taxon>Argiope</taxon>
    </lineage>
</organism>
<protein>
    <submittedName>
        <fullName evidence="1">Uncharacterized protein</fullName>
    </submittedName>
</protein>
<sequence length="147" mass="17317">MNTYEAFNLFAVEEIMAELKARKRCYIFTVRRLRTLSGLNNLPKTKFKVRCKTKDEFEAVEEKLISMYLYVNIEDWFKGEHLVKTEGESVLAFSVKLRKVTIGTSETSFYFRVFVRSLGNLKYKKALKIRCYDLKKMLTPNKFKPSA</sequence>
<name>A0A8T0FND5_ARGBR</name>
<reference evidence="1" key="1">
    <citation type="journal article" date="2020" name="bioRxiv">
        <title>Chromosome-level reference genome of the European wasp spider Argiope bruennichi: a resource for studies on range expansion and evolutionary adaptation.</title>
        <authorList>
            <person name="Sheffer M.M."/>
            <person name="Hoppe A."/>
            <person name="Krehenwinkel H."/>
            <person name="Uhl G."/>
            <person name="Kuss A.W."/>
            <person name="Jensen L."/>
            <person name="Jensen C."/>
            <person name="Gillespie R.G."/>
            <person name="Hoff K.J."/>
            <person name="Prost S."/>
        </authorList>
    </citation>
    <scope>NUCLEOTIDE SEQUENCE</scope>
</reference>
<gene>
    <name evidence="1" type="ORF">HNY73_006016</name>
</gene>
<reference evidence="1" key="2">
    <citation type="submission" date="2020-06" db="EMBL/GenBank/DDBJ databases">
        <authorList>
            <person name="Sheffer M."/>
        </authorList>
    </citation>
    <scope>NUCLEOTIDE SEQUENCE</scope>
</reference>
<evidence type="ECO:0000313" key="2">
    <source>
        <dbReference type="Proteomes" id="UP000807504"/>
    </source>
</evidence>
<accession>A0A8T0FND5</accession>